<dbReference type="Proteomes" id="UP000075476">
    <property type="component" value="Unassembled WGS sequence"/>
</dbReference>
<evidence type="ECO:0000313" key="2">
    <source>
        <dbReference type="Proteomes" id="UP000075476"/>
    </source>
</evidence>
<sequence length="61" mass="7060">MTKGELIKELKKENDSRWIGKPDYSCLSCSHSMTTGTQLICVENKIHKEVDDDDDLCKEWN</sequence>
<protein>
    <submittedName>
        <fullName evidence="1">Uncharacterized protein</fullName>
    </submittedName>
</protein>
<accession>A0A9X0MMI5</accession>
<name>A0A9X0MMI5_BACCE</name>
<evidence type="ECO:0000313" key="1">
    <source>
        <dbReference type="EMBL" id="KXY51386.1"/>
    </source>
</evidence>
<comment type="caution">
    <text evidence="1">The sequence shown here is derived from an EMBL/GenBank/DDBJ whole genome shotgun (WGS) entry which is preliminary data.</text>
</comment>
<dbReference type="EMBL" id="LOMO01000001">
    <property type="protein sequence ID" value="KXY51386.1"/>
    <property type="molecule type" value="Genomic_DNA"/>
</dbReference>
<reference evidence="1 2" key="1">
    <citation type="submission" date="2015-12" db="EMBL/GenBank/DDBJ databases">
        <title>Bacillus cereus Group isolate.</title>
        <authorList>
            <person name="Kovac J."/>
        </authorList>
    </citation>
    <scope>NUCLEOTIDE SEQUENCE [LARGE SCALE GENOMIC DNA]</scope>
    <source>
        <strain evidence="1 2">FSL K6-0073</strain>
    </source>
</reference>
<proteinExistence type="predicted"/>
<dbReference type="RefSeq" id="WP_061662719.1">
    <property type="nucleotide sequence ID" value="NZ_LOMO01000001.1"/>
</dbReference>
<gene>
    <name evidence="1" type="ORF">AT268_33470</name>
</gene>
<organism evidence="1 2">
    <name type="scientific">Bacillus cereus</name>
    <dbReference type="NCBI Taxonomy" id="1396"/>
    <lineage>
        <taxon>Bacteria</taxon>
        <taxon>Bacillati</taxon>
        <taxon>Bacillota</taxon>
        <taxon>Bacilli</taxon>
        <taxon>Bacillales</taxon>
        <taxon>Bacillaceae</taxon>
        <taxon>Bacillus</taxon>
        <taxon>Bacillus cereus group</taxon>
    </lineage>
</organism>
<dbReference type="AlphaFoldDB" id="A0A9X0MMI5"/>